<evidence type="ECO:0000313" key="3">
    <source>
        <dbReference type="Proteomes" id="UP000293846"/>
    </source>
</evidence>
<sequence length="320" mass="35588">MKTSKKTMTLIASTMIVIGIIFGAAGLLSGANLSIVNTKDGIKVIKTEDRIEEEFSLPSFTNININLADADIEIIPSNEYRLEIERLKWTEVKHEVENDTFVLTGENQKSDSIFLMNLSFKNIPKPIIKIYVPRDTKFSDISLVNKFGDIRLVEMAVDKMDIYANDGDIVIKDLQSNELTIENGFGDITGSKVKTAKLHVEMNDGDAEFNGLEAASTVFNNKFGDITFKDFLSQELTIKSNDGDIDIQGKLLGNSSIHSSFGDIDLKLSNKESELSYTIRNQFGDISINDNNFDAKATHKANSEHRLDIVSNDGDVQVDF</sequence>
<dbReference type="InterPro" id="IPR025164">
    <property type="entry name" value="Toastrack_DUF4097"/>
</dbReference>
<comment type="caution">
    <text evidence="2">The sequence shown here is derived from an EMBL/GenBank/DDBJ whole genome shotgun (WGS) entry which is preliminary data.</text>
</comment>
<evidence type="ECO:0000259" key="1">
    <source>
        <dbReference type="Pfam" id="PF13349"/>
    </source>
</evidence>
<dbReference type="PANTHER" id="PTHR34094:SF1">
    <property type="entry name" value="PROTEIN FAM185A"/>
    <property type="match status" value="1"/>
</dbReference>
<dbReference type="EMBL" id="SJTH01000011">
    <property type="protein sequence ID" value="TCJ04104.1"/>
    <property type="molecule type" value="Genomic_DNA"/>
</dbReference>
<dbReference type="Pfam" id="PF13349">
    <property type="entry name" value="DUF4097"/>
    <property type="match status" value="1"/>
</dbReference>
<dbReference type="PANTHER" id="PTHR34094">
    <property type="match status" value="1"/>
</dbReference>
<accession>A0A4R1B1Y9</accession>
<gene>
    <name evidence="2" type="ORF">E0Y62_11725</name>
</gene>
<feature type="domain" description="DUF4097" evidence="1">
    <location>
        <begin position="61"/>
        <end position="318"/>
    </location>
</feature>
<dbReference type="AlphaFoldDB" id="A0A4R1B1Y9"/>
<protein>
    <recommendedName>
        <fullName evidence="1">DUF4097 domain-containing protein</fullName>
    </recommendedName>
</protein>
<dbReference type="OrthoDB" id="2848007at2"/>
<proteinExistence type="predicted"/>
<name>A0A4R1B1Y9_9BACI</name>
<dbReference type="STRING" id="1742358.GCA_001439605_03234"/>
<reference evidence="2 3" key="1">
    <citation type="submission" date="2019-03" db="EMBL/GenBank/DDBJ databases">
        <authorList>
            <person name="Jensen L."/>
            <person name="Storgaard J."/>
            <person name="Sulaj E."/>
            <person name="Schramm A."/>
            <person name="Marshall I.P.G."/>
        </authorList>
    </citation>
    <scope>NUCLEOTIDE SEQUENCE [LARGE SCALE GENOMIC DNA]</scope>
    <source>
        <strain evidence="2 3">2017H2G3</strain>
    </source>
</reference>
<dbReference type="RefSeq" id="WP_131236935.1">
    <property type="nucleotide sequence ID" value="NZ_JARMQE010000014.1"/>
</dbReference>
<dbReference type="Proteomes" id="UP000293846">
    <property type="component" value="Unassembled WGS sequence"/>
</dbReference>
<evidence type="ECO:0000313" key="2">
    <source>
        <dbReference type="EMBL" id="TCJ04104.1"/>
    </source>
</evidence>
<organism evidence="2 3">
    <name type="scientific">Cytobacillus praedii</name>
    <dbReference type="NCBI Taxonomy" id="1742358"/>
    <lineage>
        <taxon>Bacteria</taxon>
        <taxon>Bacillati</taxon>
        <taxon>Bacillota</taxon>
        <taxon>Bacilli</taxon>
        <taxon>Bacillales</taxon>
        <taxon>Bacillaceae</taxon>
        <taxon>Cytobacillus</taxon>
    </lineage>
</organism>
<keyword evidence="3" id="KW-1185">Reference proteome</keyword>